<dbReference type="GO" id="GO:0006368">
    <property type="term" value="P:transcription elongation by RNA polymerase II"/>
    <property type="evidence" value="ECO:0007669"/>
    <property type="project" value="InterPro"/>
</dbReference>
<dbReference type="GO" id="GO:0070449">
    <property type="term" value="C:elongin complex"/>
    <property type="evidence" value="ECO:0007669"/>
    <property type="project" value="InterPro"/>
</dbReference>
<feature type="region of interest" description="Disordered" evidence="1">
    <location>
        <begin position="1"/>
        <end position="48"/>
    </location>
</feature>
<dbReference type="PANTHER" id="PTHR15141">
    <property type="entry name" value="TRANSCRIPTION ELONGATION FACTOR B POLYPEPTIDE 3"/>
    <property type="match status" value="1"/>
</dbReference>
<proteinExistence type="predicted"/>
<dbReference type="WBParaSite" id="L893_g11138.t1">
    <property type="protein sequence ID" value="L893_g11138.t1"/>
    <property type="gene ID" value="L893_g11138"/>
</dbReference>
<dbReference type="InterPro" id="IPR010684">
    <property type="entry name" value="RNA_pol_II_trans_fac_SIII_A"/>
</dbReference>
<dbReference type="PANTHER" id="PTHR15141:SF76">
    <property type="entry name" value="TRANSCRIPTION ELONGATION FACTOR B POLYPEPTIDE 3"/>
    <property type="match status" value="1"/>
</dbReference>
<evidence type="ECO:0000313" key="2">
    <source>
        <dbReference type="Proteomes" id="UP000095287"/>
    </source>
</evidence>
<keyword evidence="2" id="KW-1185">Reference proteome</keyword>
<evidence type="ECO:0000256" key="1">
    <source>
        <dbReference type="SAM" id="MobiDB-lite"/>
    </source>
</evidence>
<dbReference type="AlphaFoldDB" id="A0A1I7XZS2"/>
<dbReference type="Gene3D" id="6.10.250.3180">
    <property type="match status" value="1"/>
</dbReference>
<accession>A0A1I7XZS2</accession>
<dbReference type="InterPro" id="IPR051870">
    <property type="entry name" value="Elongin-A_domain"/>
</dbReference>
<dbReference type="Pfam" id="PF06881">
    <property type="entry name" value="Elongin_A"/>
    <property type="match status" value="1"/>
</dbReference>
<organism evidence="2 3">
    <name type="scientific">Steinernema glaseri</name>
    <dbReference type="NCBI Taxonomy" id="37863"/>
    <lineage>
        <taxon>Eukaryota</taxon>
        <taxon>Metazoa</taxon>
        <taxon>Ecdysozoa</taxon>
        <taxon>Nematoda</taxon>
        <taxon>Chromadorea</taxon>
        <taxon>Rhabditida</taxon>
        <taxon>Tylenchina</taxon>
        <taxon>Panagrolaimomorpha</taxon>
        <taxon>Strongyloidoidea</taxon>
        <taxon>Steinernematidae</taxon>
        <taxon>Steinernema</taxon>
    </lineage>
</organism>
<protein>
    <submittedName>
        <fullName evidence="3">HMG box domain-containing protein</fullName>
    </submittedName>
</protein>
<evidence type="ECO:0000313" key="3">
    <source>
        <dbReference type="WBParaSite" id="L893_g11138.t1"/>
    </source>
</evidence>
<name>A0A1I7XZS2_9BILA</name>
<dbReference type="Proteomes" id="UP000095287">
    <property type="component" value="Unplaced"/>
</dbReference>
<reference evidence="3" key="1">
    <citation type="submission" date="2016-11" db="UniProtKB">
        <authorList>
            <consortium name="WormBaseParasite"/>
        </authorList>
    </citation>
    <scope>IDENTIFICATION</scope>
</reference>
<sequence>MPEKMARQLQRISHFSKNDDDEPQESKTVLDPTRGRIPSRPMVPRKSTAPFNYSATFLGKIAEIRSALEKATAEELKAFEKANPALVKITVPLWKRFCSKGVLPTANETWRDAYERCQRETEARLQVLKAKYREQQKKKAGGVNGTLLPSGPRDLPPVPIVAPRRLSRNGQKKMEGKRFWPNSELEDSKTYLDGVERGFLMKKVVKSVNRR</sequence>
<feature type="region of interest" description="Disordered" evidence="1">
    <location>
        <begin position="139"/>
        <end position="160"/>
    </location>
</feature>